<gene>
    <name evidence="1" type="ORF">QAD02_000941</name>
</gene>
<evidence type="ECO:0000313" key="1">
    <source>
        <dbReference type="EMBL" id="KAJ8669682.1"/>
    </source>
</evidence>
<organism evidence="1 2">
    <name type="scientific">Eretmocerus hayati</name>
    <dbReference type="NCBI Taxonomy" id="131215"/>
    <lineage>
        <taxon>Eukaryota</taxon>
        <taxon>Metazoa</taxon>
        <taxon>Ecdysozoa</taxon>
        <taxon>Arthropoda</taxon>
        <taxon>Hexapoda</taxon>
        <taxon>Insecta</taxon>
        <taxon>Pterygota</taxon>
        <taxon>Neoptera</taxon>
        <taxon>Endopterygota</taxon>
        <taxon>Hymenoptera</taxon>
        <taxon>Apocrita</taxon>
        <taxon>Proctotrupomorpha</taxon>
        <taxon>Chalcidoidea</taxon>
        <taxon>Aphelinidae</taxon>
        <taxon>Aphelininae</taxon>
        <taxon>Eretmocerus</taxon>
    </lineage>
</organism>
<evidence type="ECO:0000313" key="2">
    <source>
        <dbReference type="Proteomes" id="UP001239111"/>
    </source>
</evidence>
<comment type="caution">
    <text evidence="1">The sequence shown here is derived from an EMBL/GenBank/DDBJ whole genome shotgun (WGS) entry which is preliminary data.</text>
</comment>
<name>A0ACC2NF04_9HYME</name>
<accession>A0ACC2NF04</accession>
<sequence>MYAVLISQQRIIYQQNLNHNDDHHLHDYCLAEDMLEDEFGDASPDIDFGCDEAVDELENAVADIEVGEFGGVEVTIVRQRGEEFRQNNGREKLTLLNLVRNDEDLIAFTGIDDKLLDS</sequence>
<protein>
    <submittedName>
        <fullName evidence="1">Uncharacterized protein</fullName>
    </submittedName>
</protein>
<keyword evidence="2" id="KW-1185">Reference proteome</keyword>
<dbReference type="EMBL" id="CM056743">
    <property type="protein sequence ID" value="KAJ8669682.1"/>
    <property type="molecule type" value="Genomic_DNA"/>
</dbReference>
<reference evidence="1" key="1">
    <citation type="submission" date="2023-04" db="EMBL/GenBank/DDBJ databases">
        <title>A chromosome-level genome assembly of the parasitoid wasp Eretmocerus hayati.</title>
        <authorList>
            <person name="Zhong Y."/>
            <person name="Liu S."/>
            <person name="Liu Y."/>
        </authorList>
    </citation>
    <scope>NUCLEOTIDE SEQUENCE</scope>
    <source>
        <strain evidence="1">ZJU_SS_LIU_2023</strain>
    </source>
</reference>
<dbReference type="Proteomes" id="UP001239111">
    <property type="component" value="Chromosome 3"/>
</dbReference>
<proteinExistence type="predicted"/>